<dbReference type="AlphaFoldDB" id="A0A7E4VT32"/>
<dbReference type="WBParaSite" id="Pan_g2437.t1">
    <property type="protein sequence ID" value="Pan_g2437.t1"/>
    <property type="gene ID" value="Pan_g2437"/>
</dbReference>
<feature type="compositionally biased region" description="Basic and acidic residues" evidence="1">
    <location>
        <begin position="132"/>
        <end position="150"/>
    </location>
</feature>
<reference evidence="2" key="1">
    <citation type="journal article" date="2013" name="Genetics">
        <title>The draft genome and transcriptome of Panagrellus redivivus are shaped by the harsh demands of a free-living lifestyle.</title>
        <authorList>
            <person name="Srinivasan J."/>
            <person name="Dillman A.R."/>
            <person name="Macchietto M.G."/>
            <person name="Heikkinen L."/>
            <person name="Lakso M."/>
            <person name="Fracchia K.M."/>
            <person name="Antoshechkin I."/>
            <person name="Mortazavi A."/>
            <person name="Wong G."/>
            <person name="Sternberg P.W."/>
        </authorList>
    </citation>
    <scope>NUCLEOTIDE SEQUENCE [LARGE SCALE GENOMIC DNA]</scope>
    <source>
        <strain evidence="2">MT8872</strain>
    </source>
</reference>
<feature type="region of interest" description="Disordered" evidence="1">
    <location>
        <begin position="86"/>
        <end position="150"/>
    </location>
</feature>
<reference evidence="3" key="2">
    <citation type="submission" date="2020-10" db="UniProtKB">
        <authorList>
            <consortium name="WormBaseParasite"/>
        </authorList>
    </citation>
    <scope>IDENTIFICATION</scope>
</reference>
<sequence>MKSRPNRNLVPIAVPCNKYECQCPVCFSCILAPSTRISLYCCLFSLVQNQFNLDWGSVAYKHGAEKGMVSDSIRPSFDLLVYSAMTNPHDQHGDGHGHEHHEGDGHDHSHDEHGHAVHGQKHVGHLAAHPGGHHEEHHDEHHEHHDEHKH</sequence>
<keyword evidence="2" id="KW-1185">Reference proteome</keyword>
<protein>
    <submittedName>
        <fullName evidence="3">Histidine-rich glycoprotein-like</fullName>
    </submittedName>
</protein>
<feature type="compositionally biased region" description="Basic and acidic residues" evidence="1">
    <location>
        <begin position="89"/>
        <end position="115"/>
    </location>
</feature>
<proteinExistence type="predicted"/>
<organism evidence="2 3">
    <name type="scientific">Panagrellus redivivus</name>
    <name type="common">Microworm</name>
    <dbReference type="NCBI Taxonomy" id="6233"/>
    <lineage>
        <taxon>Eukaryota</taxon>
        <taxon>Metazoa</taxon>
        <taxon>Ecdysozoa</taxon>
        <taxon>Nematoda</taxon>
        <taxon>Chromadorea</taxon>
        <taxon>Rhabditida</taxon>
        <taxon>Tylenchina</taxon>
        <taxon>Panagrolaimomorpha</taxon>
        <taxon>Panagrolaimoidea</taxon>
        <taxon>Panagrolaimidae</taxon>
        <taxon>Panagrellus</taxon>
    </lineage>
</organism>
<evidence type="ECO:0000256" key="1">
    <source>
        <dbReference type="SAM" id="MobiDB-lite"/>
    </source>
</evidence>
<dbReference type="Proteomes" id="UP000492821">
    <property type="component" value="Unassembled WGS sequence"/>
</dbReference>
<name>A0A7E4VT32_PANRE</name>
<accession>A0A7E4VT32</accession>
<evidence type="ECO:0000313" key="3">
    <source>
        <dbReference type="WBParaSite" id="Pan_g2437.t1"/>
    </source>
</evidence>
<evidence type="ECO:0000313" key="2">
    <source>
        <dbReference type="Proteomes" id="UP000492821"/>
    </source>
</evidence>